<dbReference type="InterPro" id="IPR004165">
    <property type="entry name" value="CoA_trans_fam_I"/>
</dbReference>
<dbReference type="GO" id="GO:0008410">
    <property type="term" value="F:CoA-transferase activity"/>
    <property type="evidence" value="ECO:0007669"/>
    <property type="project" value="InterPro"/>
</dbReference>
<dbReference type="SMART" id="SM00882">
    <property type="entry name" value="CoA_trans"/>
    <property type="match status" value="2"/>
</dbReference>
<dbReference type="RefSeq" id="WP_123288702.1">
    <property type="nucleotide sequence ID" value="NZ_RJVA01000009.1"/>
</dbReference>
<dbReference type="AlphaFoldDB" id="A0A3N1VLH8"/>
<dbReference type="PANTHER" id="PTHR43293">
    <property type="entry name" value="ACETATE COA-TRANSFERASE YDIF"/>
    <property type="match status" value="1"/>
</dbReference>
<accession>A0A3N1VLH8</accession>
<keyword evidence="3" id="KW-1185">Reference proteome</keyword>
<organism evidence="2 3">
    <name type="scientific">Desulfosoma caldarium</name>
    <dbReference type="NCBI Taxonomy" id="610254"/>
    <lineage>
        <taxon>Bacteria</taxon>
        <taxon>Pseudomonadati</taxon>
        <taxon>Thermodesulfobacteriota</taxon>
        <taxon>Syntrophobacteria</taxon>
        <taxon>Syntrophobacterales</taxon>
        <taxon>Syntrophobacteraceae</taxon>
        <taxon>Desulfosoma</taxon>
    </lineage>
</organism>
<comment type="caution">
    <text evidence="2">The sequence shown here is derived from an EMBL/GenBank/DDBJ whole genome shotgun (WGS) entry which is preliminary data.</text>
</comment>
<dbReference type="EMBL" id="RJVA01000009">
    <property type="protein sequence ID" value="ROR02899.1"/>
    <property type="molecule type" value="Genomic_DNA"/>
</dbReference>
<dbReference type="Pfam" id="PF01144">
    <property type="entry name" value="CoA_trans"/>
    <property type="match status" value="1"/>
</dbReference>
<keyword evidence="2" id="KW-0808">Transferase</keyword>
<gene>
    <name evidence="2" type="ORF">EDC27_0141</name>
</gene>
<evidence type="ECO:0000313" key="3">
    <source>
        <dbReference type="Proteomes" id="UP000276223"/>
    </source>
</evidence>
<sequence>MTDHIVSGTHPFLSPYPPQRTRKGKIVSAQEAVQVIRDGDTVATGGFVGTGFAEEVAMALEKRFLETGRPRNLTLVYAAGQGDGKERGLNHLGHEGLVKRVVGGHWGLVPKLQRLAMENKIEAYNLPQGVITHMYRDIAAKKPRTLTTVGLETFVDPRNGGGKLNSITTEDLVELMVIDGEEILAYKTFPIHVAIIRGTTADTEGNITMEREALTLETLSLATAAHNSGGFVIAQVERIAERGTLNARHVKIPGILVDCIVVASPENHWQTFAAPYNPAFSCEIRVPMTTVPTIPLNERKIIARRAAFELKANSVVNLGIGMPEGVANVAVEEKILEYLTLTAEPGVIGGMPAGGLNFGAAVNTDAIIDQTAQFDFYDGGGLDIAFLGMAQADAQGNVNVSKFGPKIAGAGGFINISQNAKKVVFMGTFTAGGLKTVLEDGALRVLHEGRAKKFVSQVEHVTFSGSYARRRKKAVLYITERCVFTLTDDGVELTEIAPGVDLEQDILAHMDFVPVIRGTPRLMDDRIFWDEPMDLKTELLSLPLEERLVYDPQENLFFVNFEGFSVKTLEEVETIREAVEKILKPVGHKVYAIVNYDNFTIFPDVVDPYTDMVKYLVDHYYTGVTRYTTSAFLRMKLGDALAKRGVAPHIYVRAEEAREALKKL</sequence>
<dbReference type="OrthoDB" id="9805230at2"/>
<dbReference type="Gene3D" id="3.40.1080.10">
    <property type="entry name" value="Glutaconate Coenzyme A-transferase"/>
    <property type="match status" value="2"/>
</dbReference>
<reference evidence="2 3" key="1">
    <citation type="submission" date="2018-11" db="EMBL/GenBank/DDBJ databases">
        <title>Genomic Encyclopedia of Type Strains, Phase IV (KMG-IV): sequencing the most valuable type-strain genomes for metagenomic binning, comparative biology and taxonomic classification.</title>
        <authorList>
            <person name="Goeker M."/>
        </authorList>
    </citation>
    <scope>NUCLEOTIDE SEQUENCE [LARGE SCALE GENOMIC DNA]</scope>
    <source>
        <strain evidence="2 3">DSM 22027</strain>
    </source>
</reference>
<evidence type="ECO:0000256" key="1">
    <source>
        <dbReference type="SAM" id="MobiDB-lite"/>
    </source>
</evidence>
<dbReference type="Proteomes" id="UP000276223">
    <property type="component" value="Unassembled WGS sequence"/>
</dbReference>
<dbReference type="PANTHER" id="PTHR43293:SF1">
    <property type="entry name" value="ACETATE COA-TRANSFERASE YDIF"/>
    <property type="match status" value="1"/>
</dbReference>
<protein>
    <submittedName>
        <fullName evidence="2">Propionate CoA-transferase</fullName>
    </submittedName>
</protein>
<evidence type="ECO:0000313" key="2">
    <source>
        <dbReference type="EMBL" id="ROR02899.1"/>
    </source>
</evidence>
<name>A0A3N1VLH8_9BACT</name>
<feature type="region of interest" description="Disordered" evidence="1">
    <location>
        <begin position="1"/>
        <end position="21"/>
    </location>
</feature>
<dbReference type="InterPro" id="IPR037171">
    <property type="entry name" value="NagB/RpiA_transferase-like"/>
</dbReference>
<dbReference type="SUPFAM" id="SSF100950">
    <property type="entry name" value="NagB/RpiA/CoA transferase-like"/>
    <property type="match status" value="2"/>
</dbReference>
<proteinExistence type="predicted"/>